<evidence type="ECO:0000256" key="5">
    <source>
        <dbReference type="ARBA" id="ARBA00023015"/>
    </source>
</evidence>
<dbReference type="FunFam" id="3.40.50.2300:FF:000018">
    <property type="entry name" value="DNA-binding transcriptional regulator NtrC"/>
    <property type="match status" value="1"/>
</dbReference>
<dbReference type="PANTHER" id="PTHR32071">
    <property type="entry name" value="TRANSCRIPTIONAL REGULATORY PROTEIN"/>
    <property type="match status" value="1"/>
</dbReference>
<dbReference type="RefSeq" id="WP_008315791.1">
    <property type="nucleotide sequence ID" value="NZ_CP115969.1"/>
</dbReference>
<evidence type="ECO:0000256" key="6">
    <source>
        <dbReference type="ARBA" id="ARBA00023163"/>
    </source>
</evidence>
<dbReference type="Pfam" id="PF00072">
    <property type="entry name" value="Response_reg"/>
    <property type="match status" value="1"/>
</dbReference>
<evidence type="ECO:0000256" key="4">
    <source>
        <dbReference type="ARBA" id="ARBA00023012"/>
    </source>
</evidence>
<evidence type="ECO:0000256" key="2">
    <source>
        <dbReference type="ARBA" id="ARBA00022741"/>
    </source>
</evidence>
<evidence type="ECO:0000313" key="11">
    <source>
        <dbReference type="Proteomes" id="UP000680020"/>
    </source>
</evidence>
<keyword evidence="5" id="KW-0805">Transcription regulation</keyword>
<evidence type="ECO:0000259" key="8">
    <source>
        <dbReference type="PROSITE" id="PS50045"/>
    </source>
</evidence>
<dbReference type="SUPFAM" id="SSF52172">
    <property type="entry name" value="CheY-like"/>
    <property type="match status" value="1"/>
</dbReference>
<dbReference type="SUPFAM" id="SSF52540">
    <property type="entry name" value="P-loop containing nucleoside triphosphate hydrolases"/>
    <property type="match status" value="1"/>
</dbReference>
<name>A0A162VQU4_9GAMM</name>
<dbReference type="AlphaFoldDB" id="A0A162VQU4"/>
<dbReference type="PROSITE" id="PS50045">
    <property type="entry name" value="SIGMA54_INTERACT_4"/>
    <property type="match status" value="1"/>
</dbReference>
<keyword evidence="6" id="KW-0804">Transcription</keyword>
<proteinExistence type="predicted"/>
<feature type="domain" description="Sigma-54 factor interaction" evidence="8">
    <location>
        <begin position="146"/>
        <end position="371"/>
    </location>
</feature>
<comment type="caution">
    <text evidence="10">The sequence shown here is derived from an EMBL/GenBank/DDBJ whole genome shotgun (WGS) entry which is preliminary data.</text>
</comment>
<dbReference type="PANTHER" id="PTHR32071:SF17">
    <property type="entry name" value="TRANSCRIPTIONAL REGULATOR (NTRC FAMILY)"/>
    <property type="match status" value="1"/>
</dbReference>
<dbReference type="Proteomes" id="UP000680020">
    <property type="component" value="Unassembled WGS sequence"/>
</dbReference>
<dbReference type="Gene3D" id="3.40.50.300">
    <property type="entry name" value="P-loop containing nucleotide triphosphate hydrolases"/>
    <property type="match status" value="1"/>
</dbReference>
<dbReference type="Pfam" id="PF00158">
    <property type="entry name" value="Sigma54_activat"/>
    <property type="match status" value="1"/>
</dbReference>
<evidence type="ECO:0000313" key="10">
    <source>
        <dbReference type="EMBL" id="MBS7824562.1"/>
    </source>
</evidence>
<dbReference type="EMBL" id="JAGIBU010000003">
    <property type="protein sequence ID" value="MBS7824562.1"/>
    <property type="molecule type" value="Genomic_DNA"/>
</dbReference>
<dbReference type="SMART" id="SM00448">
    <property type="entry name" value="REC"/>
    <property type="match status" value="1"/>
</dbReference>
<gene>
    <name evidence="10" type="ORF">J7561_05015</name>
</gene>
<evidence type="ECO:0000259" key="9">
    <source>
        <dbReference type="PROSITE" id="PS50110"/>
    </source>
</evidence>
<protein>
    <submittedName>
        <fullName evidence="10">Sigma-54-dependent Fis family transcriptional regulator</fullName>
    </submittedName>
</protein>
<dbReference type="Pfam" id="PF25601">
    <property type="entry name" value="AAA_lid_14"/>
    <property type="match status" value="1"/>
</dbReference>
<reference evidence="10" key="1">
    <citation type="submission" date="2021-03" db="EMBL/GenBank/DDBJ databases">
        <title>Identification and antibiotic profiling of Wohlfahrtiimonas chitiniclastica, an underestimated human pathogen.</title>
        <authorList>
            <person name="Kopf A."/>
            <person name="Bunk B."/>
            <person name="Coldewey S."/>
            <person name="Gunzer F."/>
            <person name="Riedel T."/>
            <person name="Schroettner P."/>
        </authorList>
    </citation>
    <scope>NUCLEOTIDE SEQUENCE</scope>
    <source>
        <strain evidence="10">DSM 100917</strain>
    </source>
</reference>
<keyword evidence="3" id="KW-0067">ATP-binding</keyword>
<keyword evidence="4" id="KW-0902">Two-component regulatory system</keyword>
<dbReference type="CDD" id="cd00009">
    <property type="entry name" value="AAA"/>
    <property type="match status" value="1"/>
</dbReference>
<dbReference type="InterPro" id="IPR058031">
    <property type="entry name" value="AAA_lid_NorR"/>
</dbReference>
<dbReference type="Pfam" id="PF02954">
    <property type="entry name" value="HTH_8"/>
    <property type="match status" value="1"/>
</dbReference>
<dbReference type="SUPFAM" id="SSF46689">
    <property type="entry name" value="Homeodomain-like"/>
    <property type="match status" value="1"/>
</dbReference>
<dbReference type="PROSITE" id="PS50110">
    <property type="entry name" value="RESPONSE_REGULATORY"/>
    <property type="match status" value="1"/>
</dbReference>
<dbReference type="InterPro" id="IPR002197">
    <property type="entry name" value="HTH_Fis"/>
</dbReference>
<evidence type="ECO:0000256" key="3">
    <source>
        <dbReference type="ARBA" id="ARBA00022840"/>
    </source>
</evidence>
<dbReference type="InterPro" id="IPR009057">
    <property type="entry name" value="Homeodomain-like_sf"/>
</dbReference>
<dbReference type="InterPro" id="IPR001789">
    <property type="entry name" value="Sig_transdc_resp-reg_receiver"/>
</dbReference>
<dbReference type="Gene3D" id="1.10.8.60">
    <property type="match status" value="1"/>
</dbReference>
<dbReference type="GO" id="GO:0000160">
    <property type="term" value="P:phosphorelay signal transduction system"/>
    <property type="evidence" value="ECO:0007669"/>
    <property type="project" value="UniProtKB-KW"/>
</dbReference>
<dbReference type="InterPro" id="IPR027417">
    <property type="entry name" value="P-loop_NTPase"/>
</dbReference>
<dbReference type="GO" id="GO:0043565">
    <property type="term" value="F:sequence-specific DNA binding"/>
    <property type="evidence" value="ECO:0007669"/>
    <property type="project" value="InterPro"/>
</dbReference>
<dbReference type="GeneID" id="58264013"/>
<keyword evidence="1 7" id="KW-0597">Phosphoprotein</keyword>
<dbReference type="CDD" id="cd17550">
    <property type="entry name" value="REC_NtrX-like"/>
    <property type="match status" value="1"/>
</dbReference>
<sequence>MSDLKDTQILVVDDEEDINDLIKDILEDEGFSVRTACNGQEARDAIDQSKPDLVLLDIWMPDIDGISLLNEWKQSYQTLPFSVVMMSGHGTLEHAIEATKLGAFDFLEKPLTLAKLVAVVKRALKEQTTQPSAKPQNFNPQPVFEPVGKSSIMTALRNQAKQIAESGNRTVLLEGDIGAGKHLFAHYIHSLSDRAQQPLITVNLGQLSEENIEETLLGKEMGSHVTQGILEQASGGSVILDNVTQLSLEAQKKLADILSNTDYFRVNGKNLLPKNVRFIAISRDDLSVLVDEKEFNEALYYKLNVLPLEIPALSAHPEDVPDLIAFYIHHFVDEEHLQYRHFPIAVQNRLRNHTWHGNVQELKSVVQQLLVLGKNEEVSLDEVNQILTKKSQTHVIPEDLLPLDLPLREAREQFEKAYLLAQFKSCEGNIAKLAEKVGMERTNLYRKLKSLDIDPKKIG</sequence>
<feature type="modified residue" description="4-aspartylphosphate" evidence="7">
    <location>
        <position position="57"/>
    </location>
</feature>
<dbReference type="GO" id="GO:0006355">
    <property type="term" value="P:regulation of DNA-templated transcription"/>
    <property type="evidence" value="ECO:0007669"/>
    <property type="project" value="InterPro"/>
</dbReference>
<evidence type="ECO:0000256" key="7">
    <source>
        <dbReference type="PROSITE-ProRule" id="PRU00169"/>
    </source>
</evidence>
<accession>A0A162VQU4</accession>
<dbReference type="GO" id="GO:0005524">
    <property type="term" value="F:ATP binding"/>
    <property type="evidence" value="ECO:0007669"/>
    <property type="project" value="UniProtKB-KW"/>
</dbReference>
<feature type="domain" description="Response regulatory" evidence="9">
    <location>
        <begin position="8"/>
        <end position="124"/>
    </location>
</feature>
<dbReference type="InterPro" id="IPR002078">
    <property type="entry name" value="Sigma_54_int"/>
</dbReference>
<keyword evidence="2" id="KW-0547">Nucleotide-binding</keyword>
<dbReference type="Gene3D" id="1.10.10.60">
    <property type="entry name" value="Homeodomain-like"/>
    <property type="match status" value="1"/>
</dbReference>
<evidence type="ECO:0000256" key="1">
    <source>
        <dbReference type="ARBA" id="ARBA00022553"/>
    </source>
</evidence>
<organism evidence="10 11">
    <name type="scientific">Wohlfahrtiimonas chitiniclastica</name>
    <dbReference type="NCBI Taxonomy" id="400946"/>
    <lineage>
        <taxon>Bacteria</taxon>
        <taxon>Pseudomonadati</taxon>
        <taxon>Pseudomonadota</taxon>
        <taxon>Gammaproteobacteria</taxon>
        <taxon>Cardiobacteriales</taxon>
        <taxon>Ignatzschineriaceae</taxon>
        <taxon>Wohlfahrtiimonas</taxon>
    </lineage>
</organism>
<dbReference type="InterPro" id="IPR011006">
    <property type="entry name" value="CheY-like_superfamily"/>
</dbReference>
<dbReference type="Gene3D" id="3.40.50.2300">
    <property type="match status" value="1"/>
</dbReference>